<keyword evidence="4 7" id="KW-0456">Lyase</keyword>
<feature type="domain" description="ACT" evidence="6">
    <location>
        <begin position="327"/>
        <end position="402"/>
    </location>
</feature>
<dbReference type="EMBL" id="UGHV01000001">
    <property type="protein sequence ID" value="STO96998.1"/>
    <property type="molecule type" value="Genomic_DNA"/>
</dbReference>
<dbReference type="NCBIfam" id="TIGR01127">
    <property type="entry name" value="ilvA_1Cterm"/>
    <property type="match status" value="1"/>
</dbReference>
<dbReference type="EC" id="4.3.1.19" evidence="7"/>
<dbReference type="PROSITE" id="PS00165">
    <property type="entry name" value="DEHYDRATASE_SER_THR"/>
    <property type="match status" value="1"/>
</dbReference>
<sequence length="402" mass="43073">MLSLQALQQAQERLAPIIEYIPLSLAPKLSLRFDAHIYLKKENLQRTGAFKIRGAFNKIASMSAEDRARGVIAASAGNHAQGVAYSARHFAIPAVIVMPESTPLLKVQATKELGAEVVLHGNNYDESYAKACQIAQDRGLSFIHPFADEAVMAGQGTIALEMIAERELDIVLVPIGGGGLIGGIAAAYHYLSPTTKIIGVTAKGAPAMAESFKSGSMHNAESVRTIADGIAVRDVNALNFSYVESLVSDIIQVDDEEIASAILYLLENQKLVVEGAGAVGVAALLHNKLALNANDRVGVVLSGGNIDVTMLNLIIQKGLVKTMRKFQFQVLLVDKPGALQALSDIFVQAGANIVQIDYDRTSTNLAYGDAYVIISLEIKGQEHKQAICDCLRANGYDFTEIL</sequence>
<dbReference type="InterPro" id="IPR005789">
    <property type="entry name" value="Thr_deHydtase_catblc"/>
</dbReference>
<comment type="cofactor">
    <cofactor evidence="1">
        <name>pyridoxal 5'-phosphate</name>
        <dbReference type="ChEBI" id="CHEBI:597326"/>
    </cofactor>
</comment>
<dbReference type="Proteomes" id="UP000254841">
    <property type="component" value="Unassembled WGS sequence"/>
</dbReference>
<dbReference type="InterPro" id="IPR036052">
    <property type="entry name" value="TrpB-like_PALP_sf"/>
</dbReference>
<gene>
    <name evidence="7" type="primary">cysK</name>
    <name evidence="7" type="ORF">NCTC12410_00817</name>
</gene>
<dbReference type="Pfam" id="PF00291">
    <property type="entry name" value="PALP"/>
    <property type="match status" value="1"/>
</dbReference>
<dbReference type="CDD" id="cd01562">
    <property type="entry name" value="Thr-dehyd"/>
    <property type="match status" value="1"/>
</dbReference>
<dbReference type="Gene3D" id="3.40.50.1100">
    <property type="match status" value="2"/>
</dbReference>
<protein>
    <submittedName>
        <fullName evidence="7">Threonine dehydratase</fullName>
        <ecNumber evidence="7">4.3.1.19</ecNumber>
    </submittedName>
</protein>
<dbReference type="PANTHER" id="PTHR48078">
    <property type="entry name" value="THREONINE DEHYDRATASE, MITOCHONDRIAL-RELATED"/>
    <property type="match status" value="1"/>
</dbReference>
<evidence type="ECO:0000256" key="4">
    <source>
        <dbReference type="ARBA" id="ARBA00023239"/>
    </source>
</evidence>
<dbReference type="PROSITE" id="PS51671">
    <property type="entry name" value="ACT"/>
    <property type="match status" value="1"/>
</dbReference>
<dbReference type="AlphaFoldDB" id="A0A377J3P7"/>
<dbReference type="InterPro" id="IPR001926">
    <property type="entry name" value="TrpB-like_PALP"/>
</dbReference>
<dbReference type="InterPro" id="IPR050147">
    <property type="entry name" value="Ser/Thr_Dehydratase"/>
</dbReference>
<comment type="similarity">
    <text evidence="2">Belongs to the serine/threonine dehydratase family.</text>
</comment>
<dbReference type="FunFam" id="3.40.50.1100:FF:000005">
    <property type="entry name" value="Threonine dehydratase catabolic"/>
    <property type="match status" value="1"/>
</dbReference>
<name>A0A377J3P7_9HELI</name>
<dbReference type="CDD" id="cd04886">
    <property type="entry name" value="ACT_ThrD-II-like"/>
    <property type="match status" value="1"/>
</dbReference>
<dbReference type="GO" id="GO:0009097">
    <property type="term" value="P:isoleucine biosynthetic process"/>
    <property type="evidence" value="ECO:0007669"/>
    <property type="project" value="TreeGrafter"/>
</dbReference>
<comment type="catalytic activity">
    <reaction evidence="5">
        <text>L-serine = pyruvate + NH4(+)</text>
        <dbReference type="Rhea" id="RHEA:19169"/>
        <dbReference type="ChEBI" id="CHEBI:15361"/>
        <dbReference type="ChEBI" id="CHEBI:28938"/>
        <dbReference type="ChEBI" id="CHEBI:33384"/>
        <dbReference type="EC" id="4.3.1.17"/>
    </reaction>
</comment>
<reference evidence="7 8" key="1">
    <citation type="submission" date="2018-06" db="EMBL/GenBank/DDBJ databases">
        <authorList>
            <consortium name="Pathogen Informatics"/>
            <person name="Doyle S."/>
        </authorList>
    </citation>
    <scope>NUCLEOTIDE SEQUENCE [LARGE SCALE GENOMIC DNA]</scope>
    <source>
        <strain evidence="7 8">NCTC12410</strain>
    </source>
</reference>
<dbReference type="FunFam" id="3.40.50.1100:FF:000007">
    <property type="entry name" value="L-threonine dehydratase catabolic TdcB"/>
    <property type="match status" value="1"/>
</dbReference>
<dbReference type="RefSeq" id="WP_115011279.1">
    <property type="nucleotide sequence ID" value="NZ_UGHV01000001.1"/>
</dbReference>
<evidence type="ECO:0000256" key="1">
    <source>
        <dbReference type="ARBA" id="ARBA00001933"/>
    </source>
</evidence>
<accession>A0A377J3P7</accession>
<dbReference type="InterPro" id="IPR044561">
    <property type="entry name" value="ACT_ThrD-II-like"/>
</dbReference>
<dbReference type="GO" id="GO:0003941">
    <property type="term" value="F:L-serine ammonia-lyase activity"/>
    <property type="evidence" value="ECO:0007669"/>
    <property type="project" value="UniProtKB-EC"/>
</dbReference>
<dbReference type="InterPro" id="IPR000634">
    <property type="entry name" value="Ser/Thr_deHydtase_PyrdxlP-BS"/>
</dbReference>
<dbReference type="InterPro" id="IPR002912">
    <property type="entry name" value="ACT_dom"/>
</dbReference>
<dbReference type="GO" id="GO:0030170">
    <property type="term" value="F:pyridoxal phosphate binding"/>
    <property type="evidence" value="ECO:0007669"/>
    <property type="project" value="InterPro"/>
</dbReference>
<dbReference type="GO" id="GO:0006567">
    <property type="term" value="P:L-threonine catabolic process"/>
    <property type="evidence" value="ECO:0007669"/>
    <property type="project" value="InterPro"/>
</dbReference>
<evidence type="ECO:0000313" key="7">
    <source>
        <dbReference type="EMBL" id="STO96998.1"/>
    </source>
</evidence>
<dbReference type="PANTHER" id="PTHR48078:SF6">
    <property type="entry name" value="L-THREONINE DEHYDRATASE CATABOLIC TDCB"/>
    <property type="match status" value="1"/>
</dbReference>
<keyword evidence="3" id="KW-0663">Pyridoxal phosphate</keyword>
<evidence type="ECO:0000313" key="8">
    <source>
        <dbReference type="Proteomes" id="UP000254841"/>
    </source>
</evidence>
<proteinExistence type="inferred from homology"/>
<dbReference type="GO" id="GO:0006565">
    <property type="term" value="P:L-serine catabolic process"/>
    <property type="evidence" value="ECO:0007669"/>
    <property type="project" value="TreeGrafter"/>
</dbReference>
<dbReference type="SUPFAM" id="SSF53686">
    <property type="entry name" value="Tryptophan synthase beta subunit-like PLP-dependent enzymes"/>
    <property type="match status" value="1"/>
</dbReference>
<evidence type="ECO:0000259" key="6">
    <source>
        <dbReference type="PROSITE" id="PS51671"/>
    </source>
</evidence>
<evidence type="ECO:0000256" key="2">
    <source>
        <dbReference type="ARBA" id="ARBA00010869"/>
    </source>
</evidence>
<dbReference type="GO" id="GO:0004794">
    <property type="term" value="F:threonine deaminase activity"/>
    <property type="evidence" value="ECO:0007669"/>
    <property type="project" value="UniProtKB-EC"/>
</dbReference>
<evidence type="ECO:0000256" key="5">
    <source>
        <dbReference type="ARBA" id="ARBA00049406"/>
    </source>
</evidence>
<evidence type="ECO:0000256" key="3">
    <source>
        <dbReference type="ARBA" id="ARBA00022898"/>
    </source>
</evidence>
<dbReference type="OrthoDB" id="9811476at2"/>
<organism evidence="7 8">
    <name type="scientific">Helicobacter canis</name>
    <dbReference type="NCBI Taxonomy" id="29419"/>
    <lineage>
        <taxon>Bacteria</taxon>
        <taxon>Pseudomonadati</taxon>
        <taxon>Campylobacterota</taxon>
        <taxon>Epsilonproteobacteria</taxon>
        <taxon>Campylobacterales</taxon>
        <taxon>Helicobacteraceae</taxon>
        <taxon>Helicobacter</taxon>
    </lineage>
</organism>